<dbReference type="AlphaFoldDB" id="A0A8D8X8A8"/>
<protein>
    <submittedName>
        <fullName evidence="1">Uncharacterized protein</fullName>
    </submittedName>
</protein>
<evidence type="ECO:0000313" key="1">
    <source>
        <dbReference type="EMBL" id="CAG6685280.1"/>
    </source>
</evidence>
<name>A0A8D8X8A8_9HEMI</name>
<dbReference type="EMBL" id="HBUF01271438">
    <property type="protein sequence ID" value="CAG6685280.1"/>
    <property type="molecule type" value="Transcribed_RNA"/>
</dbReference>
<proteinExistence type="predicted"/>
<sequence>MLPDHFAQKSIIIWCRNFFFGNVAFAGFQVKPSLSYVFPTFGEILLKGSLRSLCTPPETSLDSNPLKYLDSYPLLHFTPNATLRFLYGLACGTETTHPTVR</sequence>
<reference evidence="1" key="1">
    <citation type="submission" date="2021-05" db="EMBL/GenBank/DDBJ databases">
        <authorList>
            <person name="Alioto T."/>
            <person name="Alioto T."/>
            <person name="Gomez Garrido J."/>
        </authorList>
    </citation>
    <scope>NUCLEOTIDE SEQUENCE</scope>
</reference>
<organism evidence="1">
    <name type="scientific">Cacopsylla melanoneura</name>
    <dbReference type="NCBI Taxonomy" id="428564"/>
    <lineage>
        <taxon>Eukaryota</taxon>
        <taxon>Metazoa</taxon>
        <taxon>Ecdysozoa</taxon>
        <taxon>Arthropoda</taxon>
        <taxon>Hexapoda</taxon>
        <taxon>Insecta</taxon>
        <taxon>Pterygota</taxon>
        <taxon>Neoptera</taxon>
        <taxon>Paraneoptera</taxon>
        <taxon>Hemiptera</taxon>
        <taxon>Sternorrhyncha</taxon>
        <taxon>Psylloidea</taxon>
        <taxon>Psyllidae</taxon>
        <taxon>Psyllinae</taxon>
        <taxon>Cacopsylla</taxon>
    </lineage>
</organism>
<accession>A0A8D8X8A8</accession>